<protein>
    <submittedName>
        <fullName evidence="1">Uncharacterized protein</fullName>
    </submittedName>
</protein>
<gene>
    <name evidence="1" type="ORF">PM001_LOCUS7724</name>
</gene>
<dbReference type="AlphaFoldDB" id="A0AAV1TNK5"/>
<organism evidence="1 2">
    <name type="scientific">Peronospora matthiolae</name>
    <dbReference type="NCBI Taxonomy" id="2874970"/>
    <lineage>
        <taxon>Eukaryota</taxon>
        <taxon>Sar</taxon>
        <taxon>Stramenopiles</taxon>
        <taxon>Oomycota</taxon>
        <taxon>Peronosporomycetes</taxon>
        <taxon>Peronosporales</taxon>
        <taxon>Peronosporaceae</taxon>
        <taxon>Peronospora</taxon>
    </lineage>
</organism>
<sequence length="64" mass="7309">MRTHPTFCVGWLKPYHQYAVLPMKNALALKHLTEGLVLPMVDINKGLKSSYFSPRPVNIHTSYP</sequence>
<reference evidence="1" key="1">
    <citation type="submission" date="2024-01" db="EMBL/GenBank/DDBJ databases">
        <authorList>
            <person name="Webb A."/>
        </authorList>
    </citation>
    <scope>NUCLEOTIDE SEQUENCE</scope>
    <source>
        <strain evidence="1">Pm1</strain>
    </source>
</reference>
<dbReference type="EMBL" id="CAKLBY020000066">
    <property type="protein sequence ID" value="CAK7922553.1"/>
    <property type="molecule type" value="Genomic_DNA"/>
</dbReference>
<proteinExistence type="predicted"/>
<evidence type="ECO:0000313" key="1">
    <source>
        <dbReference type="EMBL" id="CAK7922553.1"/>
    </source>
</evidence>
<accession>A0AAV1TNK5</accession>
<dbReference type="Proteomes" id="UP001162060">
    <property type="component" value="Unassembled WGS sequence"/>
</dbReference>
<comment type="caution">
    <text evidence="1">The sequence shown here is derived from an EMBL/GenBank/DDBJ whole genome shotgun (WGS) entry which is preliminary data.</text>
</comment>
<evidence type="ECO:0000313" key="2">
    <source>
        <dbReference type="Proteomes" id="UP001162060"/>
    </source>
</evidence>
<name>A0AAV1TNK5_9STRA</name>